<dbReference type="Gene3D" id="3.40.50.620">
    <property type="entry name" value="HUPs"/>
    <property type="match status" value="1"/>
</dbReference>
<evidence type="ECO:0000256" key="4">
    <source>
        <dbReference type="ARBA" id="ARBA00022655"/>
    </source>
</evidence>
<comment type="similarity">
    <text evidence="2 8">Belongs to the pantothenate synthetase family.</text>
</comment>
<evidence type="ECO:0000313" key="10">
    <source>
        <dbReference type="Proteomes" id="UP000267003"/>
    </source>
</evidence>
<comment type="catalytic activity">
    <reaction evidence="7 8">
        <text>(R)-pantoate + beta-alanine + ATP = (R)-pantothenate + AMP + diphosphate + H(+)</text>
        <dbReference type="Rhea" id="RHEA:10912"/>
        <dbReference type="ChEBI" id="CHEBI:15378"/>
        <dbReference type="ChEBI" id="CHEBI:15980"/>
        <dbReference type="ChEBI" id="CHEBI:29032"/>
        <dbReference type="ChEBI" id="CHEBI:30616"/>
        <dbReference type="ChEBI" id="CHEBI:33019"/>
        <dbReference type="ChEBI" id="CHEBI:57966"/>
        <dbReference type="ChEBI" id="CHEBI:456215"/>
        <dbReference type="EC" id="6.3.2.1"/>
    </reaction>
</comment>
<evidence type="ECO:0000256" key="7">
    <source>
        <dbReference type="ARBA" id="ARBA00048258"/>
    </source>
</evidence>
<dbReference type="SUPFAM" id="SSF52374">
    <property type="entry name" value="Nucleotidylyl transferase"/>
    <property type="match status" value="1"/>
</dbReference>
<dbReference type="GO" id="GO:0004592">
    <property type="term" value="F:pantoate-beta-alanine ligase activity"/>
    <property type="evidence" value="ECO:0007669"/>
    <property type="project" value="UniProtKB-UniRule"/>
</dbReference>
<organism evidence="9 10">
    <name type="scientific">Corallococcus aberystwythensis</name>
    <dbReference type="NCBI Taxonomy" id="2316722"/>
    <lineage>
        <taxon>Bacteria</taxon>
        <taxon>Pseudomonadati</taxon>
        <taxon>Myxococcota</taxon>
        <taxon>Myxococcia</taxon>
        <taxon>Myxococcales</taxon>
        <taxon>Cystobacterineae</taxon>
        <taxon>Myxococcaceae</taxon>
        <taxon>Corallococcus</taxon>
    </lineage>
</organism>
<dbReference type="EMBL" id="RAWK01000208">
    <property type="protein sequence ID" value="RKH58508.1"/>
    <property type="molecule type" value="Genomic_DNA"/>
</dbReference>
<sequence>MAPHVLRTVPEVKAWVASLQKEGRTLALVPTMGFLHEGHVSLMREGGRRADVVAASIFVNPTQFGPREDLARYPRDFEGDLAKCASAGVSAVFAPEPAAMYPPGYQTYVDVTEVSQGLCGERRPGHFRGVATIVTQLLALFRPAVALFGEKDYQQLQVIKTLNRDLHLGADIVGMPTIREADGLAMSSRNAYLSADERRRALALSKGIRAAQGLLASGTRDTGALVEAARRELQAADLREDYVEVRDAGTLAPLVTVAPGQTARMLVAAFSGTTRLIDNMPLAG</sequence>
<accession>A0A3A8PR55</accession>
<comment type="subcellular location">
    <subcellularLocation>
        <location evidence="8">Cytoplasm</location>
    </subcellularLocation>
</comment>
<keyword evidence="4 8" id="KW-0566">Pantothenate biosynthesis</keyword>
<feature type="binding site" evidence="8">
    <location>
        <position position="63"/>
    </location>
    <ligand>
        <name>(R)-pantoate</name>
        <dbReference type="ChEBI" id="CHEBI:15980"/>
    </ligand>
</feature>
<reference evidence="10" key="1">
    <citation type="submission" date="2018-09" db="EMBL/GenBank/DDBJ databases">
        <authorList>
            <person name="Livingstone P.G."/>
            <person name="Whitworth D.E."/>
        </authorList>
    </citation>
    <scope>NUCLEOTIDE SEQUENCE [LARGE SCALE GENOMIC DNA]</scope>
    <source>
        <strain evidence="10">AB050A</strain>
    </source>
</reference>
<dbReference type="AlphaFoldDB" id="A0A3A8PR55"/>
<dbReference type="InterPro" id="IPR042176">
    <property type="entry name" value="Pantoate_ligase_C"/>
</dbReference>
<dbReference type="Gene3D" id="3.30.1300.10">
    <property type="entry name" value="Pantoate-beta-alanine ligase, C-terminal domain"/>
    <property type="match status" value="1"/>
</dbReference>
<dbReference type="Proteomes" id="UP000267003">
    <property type="component" value="Unassembled WGS sequence"/>
</dbReference>
<dbReference type="PANTHER" id="PTHR21299">
    <property type="entry name" value="CYTIDYLATE KINASE/PANTOATE-BETA-ALANINE LIGASE"/>
    <property type="match status" value="1"/>
</dbReference>
<dbReference type="InterPro" id="IPR003721">
    <property type="entry name" value="Pantoate_ligase"/>
</dbReference>
<dbReference type="OrthoDB" id="9773087at2"/>
<comment type="subunit">
    <text evidence="8">Homodimer.</text>
</comment>
<dbReference type="GO" id="GO:0005829">
    <property type="term" value="C:cytosol"/>
    <property type="evidence" value="ECO:0007669"/>
    <property type="project" value="TreeGrafter"/>
</dbReference>
<keyword evidence="10" id="KW-1185">Reference proteome</keyword>
<keyword evidence="3 8" id="KW-0436">Ligase</keyword>
<feature type="binding site" evidence="8">
    <location>
        <begin position="149"/>
        <end position="152"/>
    </location>
    <ligand>
        <name>ATP</name>
        <dbReference type="ChEBI" id="CHEBI:30616"/>
    </ligand>
</feature>
<dbReference type="Pfam" id="PF02569">
    <property type="entry name" value="Pantoate_ligase"/>
    <property type="match status" value="1"/>
</dbReference>
<evidence type="ECO:0000256" key="6">
    <source>
        <dbReference type="ARBA" id="ARBA00022840"/>
    </source>
</evidence>
<feature type="binding site" evidence="8">
    <location>
        <position position="178"/>
    </location>
    <ligand>
        <name>ATP</name>
        <dbReference type="ChEBI" id="CHEBI:30616"/>
    </ligand>
</feature>
<feature type="binding site" evidence="8">
    <location>
        <begin position="32"/>
        <end position="39"/>
    </location>
    <ligand>
        <name>ATP</name>
        <dbReference type="ChEBI" id="CHEBI:30616"/>
    </ligand>
</feature>
<keyword evidence="5 8" id="KW-0547">Nucleotide-binding</keyword>
<evidence type="ECO:0000256" key="3">
    <source>
        <dbReference type="ARBA" id="ARBA00022598"/>
    </source>
</evidence>
<dbReference type="PANTHER" id="PTHR21299:SF1">
    <property type="entry name" value="PANTOATE--BETA-ALANINE LIGASE"/>
    <property type="match status" value="1"/>
</dbReference>
<dbReference type="CDD" id="cd00560">
    <property type="entry name" value="PanC"/>
    <property type="match status" value="1"/>
</dbReference>
<feature type="binding site" evidence="8">
    <location>
        <position position="63"/>
    </location>
    <ligand>
        <name>beta-alanine</name>
        <dbReference type="ChEBI" id="CHEBI:57966"/>
    </ligand>
</feature>
<dbReference type="UniPathway" id="UPA00028">
    <property type="reaction ID" value="UER00005"/>
</dbReference>
<feature type="active site" description="Proton donor" evidence="8">
    <location>
        <position position="39"/>
    </location>
</feature>
<name>A0A3A8PR55_9BACT</name>
<comment type="miscellaneous">
    <text evidence="8">The reaction proceeds by a bi uni uni bi ping pong mechanism.</text>
</comment>
<gene>
    <name evidence="8" type="primary">panC</name>
    <name evidence="9" type="ORF">D7W81_28980</name>
</gene>
<comment type="pathway">
    <text evidence="1 8">Cofactor biosynthesis; (R)-pantothenate biosynthesis; (R)-pantothenate from (R)-pantoate and beta-alanine: step 1/1.</text>
</comment>
<dbReference type="HAMAP" id="MF_00158">
    <property type="entry name" value="PanC"/>
    <property type="match status" value="1"/>
</dbReference>
<protein>
    <recommendedName>
        <fullName evidence="8">Pantothenate synthetase</fullName>
        <shortName evidence="8">PS</shortName>
        <ecNumber evidence="8">6.3.2.1</ecNumber>
    </recommendedName>
    <alternativeName>
        <fullName evidence="8">Pantoate--beta-alanine ligase</fullName>
    </alternativeName>
    <alternativeName>
        <fullName evidence="8">Pantoate-activating enzyme</fullName>
    </alternativeName>
</protein>
<comment type="caution">
    <text evidence="9">The sequence shown here is derived from an EMBL/GenBank/DDBJ whole genome shotgun (WGS) entry which is preliminary data.</text>
</comment>
<dbReference type="NCBIfam" id="TIGR00018">
    <property type="entry name" value="panC"/>
    <property type="match status" value="1"/>
</dbReference>
<dbReference type="GO" id="GO:0015940">
    <property type="term" value="P:pantothenate biosynthetic process"/>
    <property type="evidence" value="ECO:0007669"/>
    <property type="project" value="UniProtKB-UniRule"/>
</dbReference>
<comment type="function">
    <text evidence="8">Catalyzes the condensation of pantoate with beta-alanine in an ATP-dependent reaction via a pantoyl-adenylate intermediate.</text>
</comment>
<feature type="binding site" evidence="8">
    <location>
        <position position="155"/>
    </location>
    <ligand>
        <name>(R)-pantoate</name>
        <dbReference type="ChEBI" id="CHEBI:15980"/>
    </ligand>
</feature>
<dbReference type="EC" id="6.3.2.1" evidence="8"/>
<proteinExistence type="inferred from homology"/>
<evidence type="ECO:0000313" key="9">
    <source>
        <dbReference type="EMBL" id="RKH58508.1"/>
    </source>
</evidence>
<keyword evidence="6 8" id="KW-0067">ATP-binding</keyword>
<dbReference type="GO" id="GO:0005524">
    <property type="term" value="F:ATP binding"/>
    <property type="evidence" value="ECO:0007669"/>
    <property type="project" value="UniProtKB-KW"/>
</dbReference>
<evidence type="ECO:0000256" key="5">
    <source>
        <dbReference type="ARBA" id="ARBA00022741"/>
    </source>
</evidence>
<feature type="binding site" evidence="8">
    <location>
        <begin position="186"/>
        <end position="189"/>
    </location>
    <ligand>
        <name>ATP</name>
        <dbReference type="ChEBI" id="CHEBI:30616"/>
    </ligand>
</feature>
<keyword evidence="8" id="KW-0963">Cytoplasm</keyword>
<dbReference type="InterPro" id="IPR014729">
    <property type="entry name" value="Rossmann-like_a/b/a_fold"/>
</dbReference>
<evidence type="ECO:0000256" key="1">
    <source>
        <dbReference type="ARBA" id="ARBA00004990"/>
    </source>
</evidence>
<dbReference type="RefSeq" id="WP_120558640.1">
    <property type="nucleotide sequence ID" value="NZ_RAWK01000208.1"/>
</dbReference>
<evidence type="ECO:0000256" key="2">
    <source>
        <dbReference type="ARBA" id="ARBA00009256"/>
    </source>
</evidence>
<evidence type="ECO:0000256" key="8">
    <source>
        <dbReference type="HAMAP-Rule" id="MF_00158"/>
    </source>
</evidence>